<evidence type="ECO:0000259" key="4">
    <source>
        <dbReference type="Pfam" id="PF05426"/>
    </source>
</evidence>
<accession>A0A1H6C3F2</accession>
<organism evidence="5 6">
    <name type="scientific">Bryocella elongata</name>
    <dbReference type="NCBI Taxonomy" id="863522"/>
    <lineage>
        <taxon>Bacteria</taxon>
        <taxon>Pseudomonadati</taxon>
        <taxon>Acidobacteriota</taxon>
        <taxon>Terriglobia</taxon>
        <taxon>Terriglobales</taxon>
        <taxon>Acidobacteriaceae</taxon>
        <taxon>Bryocella</taxon>
    </lineage>
</organism>
<dbReference type="AlphaFoldDB" id="A0A1H6C3F2"/>
<dbReference type="InterPro" id="IPR008397">
    <property type="entry name" value="Alginate_lyase_dom"/>
</dbReference>
<evidence type="ECO:0000256" key="2">
    <source>
        <dbReference type="ARBA" id="ARBA00023239"/>
    </source>
</evidence>
<dbReference type="Gene3D" id="1.50.10.100">
    <property type="entry name" value="Chondroitin AC/alginate lyase"/>
    <property type="match status" value="1"/>
</dbReference>
<dbReference type="InterPro" id="IPR008929">
    <property type="entry name" value="Chondroitin_lyas"/>
</dbReference>
<keyword evidence="1 3" id="KW-0732">Signal</keyword>
<dbReference type="EMBL" id="FNVA01000008">
    <property type="protein sequence ID" value="SEG67175.1"/>
    <property type="molecule type" value="Genomic_DNA"/>
</dbReference>
<evidence type="ECO:0000256" key="3">
    <source>
        <dbReference type="SAM" id="SignalP"/>
    </source>
</evidence>
<dbReference type="SUPFAM" id="SSF48230">
    <property type="entry name" value="Chondroitin AC/alginate lyase"/>
    <property type="match status" value="1"/>
</dbReference>
<evidence type="ECO:0000313" key="5">
    <source>
        <dbReference type="EMBL" id="SEG67175.1"/>
    </source>
</evidence>
<feature type="domain" description="Alginate lyase" evidence="4">
    <location>
        <begin position="59"/>
        <end position="290"/>
    </location>
</feature>
<gene>
    <name evidence="5" type="ORF">SAMN05421819_4197</name>
</gene>
<evidence type="ECO:0000313" key="6">
    <source>
        <dbReference type="Proteomes" id="UP000236728"/>
    </source>
</evidence>
<feature type="chain" id="PRO_5009294419" evidence="3">
    <location>
        <begin position="22"/>
        <end position="346"/>
    </location>
</feature>
<dbReference type="Proteomes" id="UP000236728">
    <property type="component" value="Unassembled WGS sequence"/>
</dbReference>
<dbReference type="Pfam" id="PF05426">
    <property type="entry name" value="Alginate_lyase"/>
    <property type="match status" value="1"/>
</dbReference>
<sequence>MRFAPLFAAFAFAGVLAPAHGLVHSPWDNRPVTLSNVATNCPTQPDLPADLITDGFYRKDDPTHSIVDPVLMKAYTESSGPVKNATHVIVDMADRFRTTGSREAAQCTLKLLAQMARNNTMAGHMSSQQAYYVQGWLAGAMAVAYLKVRNSGFDTPQQAQAIATWLGKLGDSTRAYYEAQEKKRPEQNNHLYWAGTEIAGIAAVANRPDLLDWALATYKNGDDQIQPDGVLPLEMARGQRALHYHLYALTPLVFLAEFGEANGKDLYAANDHALARLVALCVHGLSDPSLFEERTKVKQEVPKNASGDDAWWTKPYAARFPSPAISAITEHADTLSSFYLGGLPPE</sequence>
<proteinExistence type="predicted"/>
<name>A0A1H6C3F2_9BACT</name>
<dbReference type="GO" id="GO:0016829">
    <property type="term" value="F:lyase activity"/>
    <property type="evidence" value="ECO:0007669"/>
    <property type="project" value="UniProtKB-KW"/>
</dbReference>
<reference evidence="5 6" key="1">
    <citation type="submission" date="2016-10" db="EMBL/GenBank/DDBJ databases">
        <authorList>
            <person name="de Groot N.N."/>
        </authorList>
    </citation>
    <scope>NUCLEOTIDE SEQUENCE [LARGE SCALE GENOMIC DNA]</scope>
    <source>
        <strain evidence="5 6">DSM 22489</strain>
    </source>
</reference>
<dbReference type="RefSeq" id="WP_103935034.1">
    <property type="nucleotide sequence ID" value="NZ_FNVA01000008.1"/>
</dbReference>
<feature type="signal peptide" evidence="3">
    <location>
        <begin position="1"/>
        <end position="21"/>
    </location>
</feature>
<protein>
    <submittedName>
        <fullName evidence="5">Poly(Beta-D-mannuronate) lyase</fullName>
    </submittedName>
</protein>
<dbReference type="OrthoDB" id="7210452at2"/>
<evidence type="ECO:0000256" key="1">
    <source>
        <dbReference type="ARBA" id="ARBA00022729"/>
    </source>
</evidence>
<dbReference type="GO" id="GO:0042597">
    <property type="term" value="C:periplasmic space"/>
    <property type="evidence" value="ECO:0007669"/>
    <property type="project" value="InterPro"/>
</dbReference>
<keyword evidence="6" id="KW-1185">Reference proteome</keyword>
<keyword evidence="2 5" id="KW-0456">Lyase</keyword>